<reference evidence="1" key="1">
    <citation type="submission" date="2019-08" db="EMBL/GenBank/DDBJ databases">
        <authorList>
            <person name="Kucharzyk K."/>
            <person name="Murdoch R.W."/>
            <person name="Higgins S."/>
            <person name="Loffler F."/>
        </authorList>
    </citation>
    <scope>NUCLEOTIDE SEQUENCE</scope>
</reference>
<protein>
    <submittedName>
        <fullName evidence="1">Uncharacterized protein</fullName>
    </submittedName>
</protein>
<accession>A0A645B8D6</accession>
<name>A0A645B8D6_9ZZZZ</name>
<evidence type="ECO:0000313" key="1">
    <source>
        <dbReference type="EMBL" id="MPM61318.1"/>
    </source>
</evidence>
<comment type="caution">
    <text evidence="1">The sequence shown here is derived from an EMBL/GenBank/DDBJ whole genome shotgun (WGS) entry which is preliminary data.</text>
</comment>
<organism evidence="1">
    <name type="scientific">bioreactor metagenome</name>
    <dbReference type="NCBI Taxonomy" id="1076179"/>
    <lineage>
        <taxon>unclassified sequences</taxon>
        <taxon>metagenomes</taxon>
        <taxon>ecological metagenomes</taxon>
    </lineage>
</organism>
<dbReference type="AlphaFoldDB" id="A0A645B8D6"/>
<sequence>MAGAAAAESVPANHTLKTAALRRPDHVEIFVGLEDIGFQFRTRSRNLFRRADTHFPQHRRKPVAGDSRFREMPGAGLGHILRLALTETQLNRRVAVALHGLDIGHHARTGLNHRHRDQYAVLVVDLSHADLFTD</sequence>
<dbReference type="AntiFam" id="ANF00089">
    <property type="entry name" value="Shadow ORF (opposite rplC)"/>
</dbReference>
<proteinExistence type="predicted"/>
<gene>
    <name evidence="1" type="ORF">SDC9_108176</name>
</gene>
<dbReference type="EMBL" id="VSSQ01018272">
    <property type="protein sequence ID" value="MPM61318.1"/>
    <property type="molecule type" value="Genomic_DNA"/>
</dbReference>